<gene>
    <name evidence="2" type="ORF">CAMRE0001_0845</name>
</gene>
<keyword evidence="3" id="KW-1185">Reference proteome</keyword>
<feature type="region of interest" description="Disordered" evidence="1">
    <location>
        <begin position="1"/>
        <end position="33"/>
    </location>
</feature>
<reference evidence="2 3" key="1">
    <citation type="submission" date="2008-08" db="EMBL/GenBank/DDBJ databases">
        <authorList>
            <person name="Madupu R."/>
            <person name="Durkin A.S."/>
            <person name="Torralba M."/>
            <person name="Methe B."/>
            <person name="Sutton G.G."/>
            <person name="Strausberg R.L."/>
            <person name="Nelson K.E."/>
        </authorList>
    </citation>
    <scope>NUCLEOTIDE SEQUENCE [LARGE SCALE GENOMIC DNA]</scope>
    <source>
        <strain evidence="2 3">RM3267</strain>
    </source>
</reference>
<evidence type="ECO:0000256" key="1">
    <source>
        <dbReference type="SAM" id="MobiDB-lite"/>
    </source>
</evidence>
<proteinExistence type="predicted"/>
<dbReference type="AlphaFoldDB" id="B9D4Y2"/>
<dbReference type="Proteomes" id="UP000003082">
    <property type="component" value="Unassembled WGS sequence"/>
</dbReference>
<dbReference type="STRING" id="553218.CAMRE0001_0845"/>
<protein>
    <submittedName>
        <fullName evidence="2">Uncharacterized protein</fullName>
    </submittedName>
</protein>
<dbReference type="EMBL" id="ACFU01000031">
    <property type="protein sequence ID" value="EEF12967.1"/>
    <property type="molecule type" value="Genomic_DNA"/>
</dbReference>
<sequence length="51" mass="5842">MERADPSQKAVRAKSAKFSERFTPKNRTKFNMPDRKNDRVQTAQIFPTSAG</sequence>
<evidence type="ECO:0000313" key="2">
    <source>
        <dbReference type="EMBL" id="EEF12967.1"/>
    </source>
</evidence>
<evidence type="ECO:0000313" key="3">
    <source>
        <dbReference type="Proteomes" id="UP000003082"/>
    </source>
</evidence>
<organism evidence="2 3">
    <name type="scientific">Campylobacter rectus RM3267</name>
    <dbReference type="NCBI Taxonomy" id="553218"/>
    <lineage>
        <taxon>Bacteria</taxon>
        <taxon>Pseudomonadati</taxon>
        <taxon>Campylobacterota</taxon>
        <taxon>Epsilonproteobacteria</taxon>
        <taxon>Campylobacterales</taxon>
        <taxon>Campylobacteraceae</taxon>
        <taxon>Campylobacter</taxon>
    </lineage>
</organism>
<comment type="caution">
    <text evidence="2">The sequence shown here is derived from an EMBL/GenBank/DDBJ whole genome shotgun (WGS) entry which is preliminary data.</text>
</comment>
<accession>B9D4Y2</accession>
<name>B9D4Y2_CAMRE</name>